<feature type="compositionally biased region" description="Pro residues" evidence="2">
    <location>
        <begin position="396"/>
        <end position="426"/>
    </location>
</feature>
<dbReference type="SMART" id="SM00252">
    <property type="entry name" value="SH2"/>
    <property type="match status" value="1"/>
</dbReference>
<dbReference type="PRINTS" id="PR00401">
    <property type="entry name" value="SH2DOMAIN"/>
</dbReference>
<keyword evidence="1" id="KW-0727">SH2 domain</keyword>
<reference evidence="5" key="1">
    <citation type="submission" date="2025-08" db="UniProtKB">
        <authorList>
            <consortium name="RefSeq"/>
        </authorList>
    </citation>
    <scope>IDENTIFICATION</scope>
    <source>
        <tissue evidence="5">Testes</tissue>
    </source>
</reference>
<sequence>ASSQDETEKWRVYILSLAWGRIPDDCQLLPGFMIDIQTALKAEQELKAPTGVKKTPLISGSLRTRGPDSSVKSSNGRGSTSSTLSRNSSHDSWRSSRSSCGSMEYRFYDDHLKNCKEATWLFHNITREDAENILWNNTDKGDLLIRESESFNGDYVISARLQNNDQIYCIQHYHIMKKGELFKLDIDEEHPPVLNLYEMLNYFIDKTDGQLRPLMTNDLTELKLPSNIYSRELVKIIRADQDPDSGEWGPKPVSQEVIDQEDYLVPADIMPLTPDINRAPDPPKNIPETQGATTDDVFSPPRAAAQQPRRRRVSEPATRAPNLSELYNNYQNQPALPPRNVPLPPPPPRSRCRRCSEPLITLNPDHPLLRTNRSGSSQELSDYNAHHEESNVTPILIPPPLPPMPQLPPLPPPPPPPPPPPSPPLNTLPLPEVSEGSTSMPSPPKPAVQPRQPRNPMACVQEELISKLNTISQ</sequence>
<feature type="compositionally biased region" description="Polar residues" evidence="2">
    <location>
        <begin position="371"/>
        <end position="381"/>
    </location>
</feature>
<dbReference type="PANTHER" id="PTHR16186">
    <property type="entry name" value="SIGNAL-TRANSDUCING ADAPTOR PROTEIN-RELATED"/>
    <property type="match status" value="1"/>
</dbReference>
<dbReference type="Pfam" id="PF00017">
    <property type="entry name" value="SH2"/>
    <property type="match status" value="1"/>
</dbReference>
<dbReference type="InterPro" id="IPR039111">
    <property type="entry name" value="STAP1/STAP2"/>
</dbReference>
<dbReference type="InterPro" id="IPR036860">
    <property type="entry name" value="SH2_dom_sf"/>
</dbReference>
<dbReference type="InterPro" id="IPR000980">
    <property type="entry name" value="SH2"/>
</dbReference>
<dbReference type="Proteomes" id="UP000694865">
    <property type="component" value="Unplaced"/>
</dbReference>
<evidence type="ECO:0000256" key="2">
    <source>
        <dbReference type="SAM" id="MobiDB-lite"/>
    </source>
</evidence>
<dbReference type="PANTHER" id="PTHR16186:SF9">
    <property type="entry name" value="SH2 DOMAIN-CONTAINING PROTEIN"/>
    <property type="match status" value="1"/>
</dbReference>
<accession>A0ABM0M5A9</accession>
<dbReference type="GeneID" id="102808088"/>
<proteinExistence type="predicted"/>
<evidence type="ECO:0000256" key="1">
    <source>
        <dbReference type="PROSITE-ProRule" id="PRU00191"/>
    </source>
</evidence>
<feature type="region of interest" description="Disordered" evidence="2">
    <location>
        <begin position="271"/>
        <end position="457"/>
    </location>
</feature>
<gene>
    <name evidence="5" type="primary">LOC102808088</name>
</gene>
<feature type="compositionally biased region" description="Pro residues" evidence="2">
    <location>
        <begin position="335"/>
        <end position="349"/>
    </location>
</feature>
<keyword evidence="4" id="KW-1185">Reference proteome</keyword>
<name>A0ABM0M5A9_SACKO</name>
<evidence type="ECO:0000259" key="3">
    <source>
        <dbReference type="PROSITE" id="PS50001"/>
    </source>
</evidence>
<dbReference type="SUPFAM" id="SSF55550">
    <property type="entry name" value="SH2 domain"/>
    <property type="match status" value="1"/>
</dbReference>
<feature type="region of interest" description="Disordered" evidence="2">
    <location>
        <begin position="53"/>
        <end position="99"/>
    </location>
</feature>
<feature type="non-terminal residue" evidence="5">
    <location>
        <position position="1"/>
    </location>
</feature>
<dbReference type="CDD" id="cd00173">
    <property type="entry name" value="SH2"/>
    <property type="match status" value="1"/>
</dbReference>
<evidence type="ECO:0000313" key="4">
    <source>
        <dbReference type="Proteomes" id="UP000694865"/>
    </source>
</evidence>
<feature type="domain" description="SH2" evidence="3">
    <location>
        <begin position="120"/>
        <end position="226"/>
    </location>
</feature>
<dbReference type="RefSeq" id="XP_006815200.1">
    <property type="nucleotide sequence ID" value="XM_006815137.1"/>
</dbReference>
<evidence type="ECO:0000313" key="5">
    <source>
        <dbReference type="RefSeq" id="XP_006815200.1"/>
    </source>
</evidence>
<dbReference type="Gene3D" id="3.30.505.10">
    <property type="entry name" value="SH2 domain"/>
    <property type="match status" value="1"/>
</dbReference>
<dbReference type="PROSITE" id="PS50001">
    <property type="entry name" value="SH2"/>
    <property type="match status" value="1"/>
</dbReference>
<protein>
    <submittedName>
        <fullName evidence="5">Uncharacterized protein LOC102808088</fullName>
    </submittedName>
</protein>
<feature type="compositionally biased region" description="Low complexity" evidence="2">
    <location>
        <begin position="68"/>
        <end position="87"/>
    </location>
</feature>
<organism evidence="4 5">
    <name type="scientific">Saccoglossus kowalevskii</name>
    <name type="common">Acorn worm</name>
    <dbReference type="NCBI Taxonomy" id="10224"/>
    <lineage>
        <taxon>Eukaryota</taxon>
        <taxon>Metazoa</taxon>
        <taxon>Hemichordata</taxon>
        <taxon>Enteropneusta</taxon>
        <taxon>Harrimaniidae</taxon>
        <taxon>Saccoglossus</taxon>
    </lineage>
</organism>